<evidence type="ECO:0000313" key="2">
    <source>
        <dbReference type="Proteomes" id="UP000465112"/>
    </source>
</evidence>
<dbReference type="EMBL" id="VHII01000020">
    <property type="protein sequence ID" value="KAF1374587.1"/>
    <property type="molecule type" value="Genomic_DNA"/>
</dbReference>
<protein>
    <submittedName>
        <fullName evidence="1">Uncharacterized protein</fullName>
    </submittedName>
</protein>
<sequence length="67" mass="7315">MATRFKATTPKCASGIVPGNTTALCADCLWINDVLQRCQDYTTPKSHIKTWGGPLTSEKPEVQSCLM</sequence>
<evidence type="ECO:0000313" key="1">
    <source>
        <dbReference type="EMBL" id="KAF1374587.1"/>
    </source>
</evidence>
<gene>
    <name evidence="1" type="ORF">PFLUV_G00230640</name>
</gene>
<reference evidence="1 2" key="1">
    <citation type="submission" date="2019-06" db="EMBL/GenBank/DDBJ databases">
        <title>A chromosome-scale genome assembly of the European perch, Perca fluviatilis.</title>
        <authorList>
            <person name="Roques C."/>
            <person name="Zahm M."/>
            <person name="Cabau C."/>
            <person name="Klopp C."/>
            <person name="Bouchez O."/>
            <person name="Donnadieu C."/>
            <person name="Kuhl H."/>
            <person name="Gislard M."/>
            <person name="Guendouz S."/>
            <person name="Journot L."/>
            <person name="Haffray P."/>
            <person name="Bestin A."/>
            <person name="Morvezen R."/>
            <person name="Feron R."/>
            <person name="Wen M."/>
            <person name="Jouanno E."/>
            <person name="Herpin A."/>
            <person name="Schartl M."/>
            <person name="Postlethwait J."/>
            <person name="Schaerlinger B."/>
            <person name="Chardard D."/>
            <person name="Lecocq T."/>
            <person name="Poncet C."/>
            <person name="Jaffrelo L."/>
            <person name="Lampietro C."/>
            <person name="Guiguen Y."/>
        </authorList>
    </citation>
    <scope>NUCLEOTIDE SEQUENCE [LARGE SCALE GENOMIC DNA]</scope>
    <source>
        <tissue evidence="1">Blood</tissue>
    </source>
</reference>
<organism evidence="1 2">
    <name type="scientific">Perca fluviatilis</name>
    <name type="common">European perch</name>
    <dbReference type="NCBI Taxonomy" id="8168"/>
    <lineage>
        <taxon>Eukaryota</taxon>
        <taxon>Metazoa</taxon>
        <taxon>Chordata</taxon>
        <taxon>Craniata</taxon>
        <taxon>Vertebrata</taxon>
        <taxon>Euteleostomi</taxon>
        <taxon>Actinopterygii</taxon>
        <taxon>Neopterygii</taxon>
        <taxon>Teleostei</taxon>
        <taxon>Neoteleostei</taxon>
        <taxon>Acanthomorphata</taxon>
        <taxon>Eupercaria</taxon>
        <taxon>Perciformes</taxon>
        <taxon>Percoidei</taxon>
        <taxon>Percidae</taxon>
        <taxon>Percinae</taxon>
        <taxon>Perca</taxon>
    </lineage>
</organism>
<accession>A0A6A5DQG1</accession>
<comment type="caution">
    <text evidence="1">The sequence shown here is derived from an EMBL/GenBank/DDBJ whole genome shotgun (WGS) entry which is preliminary data.</text>
</comment>
<name>A0A6A5DQG1_PERFL</name>
<dbReference type="AlphaFoldDB" id="A0A6A5DQG1"/>
<proteinExistence type="predicted"/>
<keyword evidence="2" id="KW-1185">Reference proteome</keyword>
<dbReference type="Proteomes" id="UP000465112">
    <property type="component" value="Chromosome 20"/>
</dbReference>